<organism evidence="1 2">
    <name type="scientific">Perkinsus olseni</name>
    <name type="common">Perkinsus atlanticus</name>
    <dbReference type="NCBI Taxonomy" id="32597"/>
    <lineage>
        <taxon>Eukaryota</taxon>
        <taxon>Sar</taxon>
        <taxon>Alveolata</taxon>
        <taxon>Perkinsozoa</taxon>
        <taxon>Perkinsea</taxon>
        <taxon>Perkinsida</taxon>
        <taxon>Perkinsidae</taxon>
        <taxon>Perkinsus</taxon>
    </lineage>
</organism>
<protein>
    <submittedName>
        <fullName evidence="1">Uncharacterized protein</fullName>
    </submittedName>
</protein>
<gene>
    <name evidence="1" type="ORF">FOZ62_022064</name>
</gene>
<proteinExistence type="predicted"/>
<dbReference type="Proteomes" id="UP000574390">
    <property type="component" value="Unassembled WGS sequence"/>
</dbReference>
<reference evidence="1 2" key="1">
    <citation type="submission" date="2020-04" db="EMBL/GenBank/DDBJ databases">
        <title>Perkinsus olseni comparative genomics.</title>
        <authorList>
            <person name="Bogema D.R."/>
        </authorList>
    </citation>
    <scope>NUCLEOTIDE SEQUENCE [LARGE SCALE GENOMIC DNA]</scope>
    <source>
        <strain evidence="1">ATCC PRA-205</strain>
    </source>
</reference>
<name>A0A7J6PZI5_PEROL</name>
<dbReference type="EMBL" id="JABANM010033349">
    <property type="protein sequence ID" value="KAF4701418.1"/>
    <property type="molecule type" value="Genomic_DNA"/>
</dbReference>
<sequence>MIIERERLTAELLMLSGDTLTRQLTENMTLLSTTSSLGHFLTVDVPSAARRLMMEGDPWQGNLEGRLPFDEVVAIKDRIQALADSISNTVADIRESIEEEGSARGHGPIHDATTIDRLLEEIAMEHKSCTELILDGRRKVLDPIAEAFNHLWTDQPAWEGEITVSSSAHPHRSHGGFVKEVERELEGWYTPLAEDEADAADPEAIGEAMEMAARGVRQEMIKLRRDLMDRARTTVAQSRKTRQQQQRGVKALNTTHEGRLTLHNLIPDKGRVTEVAPWHVEEVISARVQGVKGDVRRRRLMEARRVAHDCRSKLVPILITSLLCLRADLIADHPPTLPSSGSNKRRRGANRAIPTTESLCYYLTLLKPSTSWRVKLAMSILSEVCLHGTAEARKRIADELEEVAIDEENRQSLRTVLDSRIDDED</sequence>
<evidence type="ECO:0000313" key="2">
    <source>
        <dbReference type="Proteomes" id="UP000574390"/>
    </source>
</evidence>
<comment type="caution">
    <text evidence="1">The sequence shown here is derived from an EMBL/GenBank/DDBJ whole genome shotgun (WGS) entry which is preliminary data.</text>
</comment>
<accession>A0A7J6PZI5</accession>
<evidence type="ECO:0000313" key="1">
    <source>
        <dbReference type="EMBL" id="KAF4701418.1"/>
    </source>
</evidence>
<dbReference type="AlphaFoldDB" id="A0A7J6PZI5"/>